<gene>
    <name evidence="1" type="ORF">TRIATDRAFT_304766</name>
</gene>
<reference evidence="1 2" key="1">
    <citation type="journal article" date="2011" name="Genome Biol.">
        <title>Comparative genome sequence analysis underscores mycoparasitism as the ancestral life style of Trichoderma.</title>
        <authorList>
            <person name="Kubicek C.P."/>
            <person name="Herrera-Estrella A."/>
            <person name="Seidl-Seiboth V."/>
            <person name="Martinez D.A."/>
            <person name="Druzhinina I.S."/>
            <person name="Thon M."/>
            <person name="Zeilinger S."/>
            <person name="Casas-Flores S."/>
            <person name="Horwitz B.A."/>
            <person name="Mukherjee P.K."/>
            <person name="Mukherjee M."/>
            <person name="Kredics L."/>
            <person name="Alcaraz L.D."/>
            <person name="Aerts A."/>
            <person name="Antal Z."/>
            <person name="Atanasova L."/>
            <person name="Cervantes-Badillo M.G."/>
            <person name="Challacombe J."/>
            <person name="Chertkov O."/>
            <person name="McCluskey K."/>
            <person name="Coulpier F."/>
            <person name="Deshpande N."/>
            <person name="von Doehren H."/>
            <person name="Ebbole D.J."/>
            <person name="Esquivel-Naranjo E.U."/>
            <person name="Fekete E."/>
            <person name="Flipphi M."/>
            <person name="Glaser F."/>
            <person name="Gomez-Rodriguez E.Y."/>
            <person name="Gruber S."/>
            <person name="Han C."/>
            <person name="Henrissat B."/>
            <person name="Hermosa R."/>
            <person name="Hernandez-Onate M."/>
            <person name="Karaffa L."/>
            <person name="Kosti I."/>
            <person name="Le Crom S."/>
            <person name="Lindquist E."/>
            <person name="Lucas S."/>
            <person name="Luebeck M."/>
            <person name="Luebeck P.S."/>
            <person name="Margeot A."/>
            <person name="Metz B."/>
            <person name="Misra M."/>
            <person name="Nevalainen H."/>
            <person name="Omann M."/>
            <person name="Packer N."/>
            <person name="Perrone G."/>
            <person name="Uresti-Rivera E.E."/>
            <person name="Salamov A."/>
            <person name="Schmoll M."/>
            <person name="Seiboth B."/>
            <person name="Shapiro H."/>
            <person name="Sukno S."/>
            <person name="Tamayo-Ramos J.A."/>
            <person name="Tisch D."/>
            <person name="Wiest A."/>
            <person name="Wilkinson H.H."/>
            <person name="Zhang M."/>
            <person name="Coutinho P.M."/>
            <person name="Kenerley C.M."/>
            <person name="Monte E."/>
            <person name="Baker S.E."/>
            <person name="Grigoriev I.V."/>
        </authorList>
    </citation>
    <scope>NUCLEOTIDE SEQUENCE [LARGE SCALE GENOMIC DNA]</scope>
    <source>
        <strain evidence="2">ATCC 20476 / IMI 206040</strain>
    </source>
</reference>
<dbReference type="Proteomes" id="UP000005426">
    <property type="component" value="Unassembled WGS sequence"/>
</dbReference>
<name>G9NJ12_HYPAI</name>
<protein>
    <submittedName>
        <fullName evidence="1">Uncharacterized protein</fullName>
    </submittedName>
</protein>
<dbReference type="AlphaFoldDB" id="G9NJ12"/>
<dbReference type="HOGENOM" id="CLU_1321045_0_0_1"/>
<dbReference type="EMBL" id="ABDG02000017">
    <property type="protein sequence ID" value="EHK48889.1"/>
    <property type="molecule type" value="Genomic_DNA"/>
</dbReference>
<organism evidence="1 2">
    <name type="scientific">Hypocrea atroviridis (strain ATCC 20476 / IMI 206040)</name>
    <name type="common">Trichoderma atroviride</name>
    <dbReference type="NCBI Taxonomy" id="452589"/>
    <lineage>
        <taxon>Eukaryota</taxon>
        <taxon>Fungi</taxon>
        <taxon>Dikarya</taxon>
        <taxon>Ascomycota</taxon>
        <taxon>Pezizomycotina</taxon>
        <taxon>Sordariomycetes</taxon>
        <taxon>Hypocreomycetidae</taxon>
        <taxon>Hypocreales</taxon>
        <taxon>Hypocreaceae</taxon>
        <taxon>Trichoderma</taxon>
    </lineage>
</organism>
<evidence type="ECO:0000313" key="2">
    <source>
        <dbReference type="Proteomes" id="UP000005426"/>
    </source>
</evidence>
<sequence length="208" mass="23598">MSALAALADEEDFLSNVPHEMESDLGWLLDLPDDPFKDSRDIFALYNGTDFEEAHPTGGKTNYYREMVWSKWLIFCEKLAIDSETVFEDLSMDQDSAKNICFAFLHSYVVNSKVRRPCLGPEEWHMVQTVTCAVTVEDVWQALVQNANRKILRPKTKKGGQDSRSWELKFISRYGGGGVGPAYDVARATIYDINDVMPPNMLVITFGR</sequence>
<comment type="caution">
    <text evidence="1">The sequence shown here is derived from an EMBL/GenBank/DDBJ whole genome shotgun (WGS) entry which is preliminary data.</text>
</comment>
<dbReference type="OrthoDB" id="5243844at2759"/>
<proteinExistence type="predicted"/>
<accession>G9NJ12</accession>
<dbReference type="eggNOG" id="ENOG502SKQF">
    <property type="taxonomic scope" value="Eukaryota"/>
</dbReference>
<evidence type="ECO:0000313" key="1">
    <source>
        <dbReference type="EMBL" id="EHK48889.1"/>
    </source>
</evidence>
<keyword evidence="2" id="KW-1185">Reference proteome</keyword>
<dbReference type="OMA" id="PHEMESD"/>